<dbReference type="RefSeq" id="WP_220334096.1">
    <property type="nucleotide sequence ID" value="NZ_JAEUAK010000003.1"/>
</dbReference>
<organism evidence="1 2">
    <name type="scientific">Rhizobium mesosinicum</name>
    <dbReference type="NCBI Taxonomy" id="335017"/>
    <lineage>
        <taxon>Bacteria</taxon>
        <taxon>Pseudomonadati</taxon>
        <taxon>Pseudomonadota</taxon>
        <taxon>Alphaproteobacteria</taxon>
        <taxon>Hyphomicrobiales</taxon>
        <taxon>Rhizobiaceae</taxon>
        <taxon>Rhizobium/Agrobacterium group</taxon>
        <taxon>Rhizobium</taxon>
    </lineage>
</organism>
<dbReference type="EMBL" id="JAEUAK010000003">
    <property type="protein sequence ID" value="MBW9052668.1"/>
    <property type="molecule type" value="Genomic_DNA"/>
</dbReference>
<reference evidence="1 2" key="1">
    <citation type="journal article" date="2021" name="MBio">
        <title>Poor Competitiveness of Bradyrhizobium in Pigeon Pea Root Colonization in Indian Soils.</title>
        <authorList>
            <person name="Chalasani D."/>
            <person name="Basu A."/>
            <person name="Pullabhotla S.V.S.R.N."/>
            <person name="Jorrin B."/>
            <person name="Neal A.L."/>
            <person name="Poole P.S."/>
            <person name="Podile A.R."/>
            <person name="Tkacz A."/>
        </authorList>
    </citation>
    <scope>NUCLEOTIDE SEQUENCE [LARGE SCALE GENOMIC DNA]</scope>
    <source>
        <strain evidence="1 2">HU56</strain>
    </source>
</reference>
<proteinExistence type="predicted"/>
<dbReference type="InterPro" id="IPR010982">
    <property type="entry name" value="Lambda_DNA-bd_dom_sf"/>
</dbReference>
<comment type="caution">
    <text evidence="1">The sequence shown here is derived from an EMBL/GenBank/DDBJ whole genome shotgun (WGS) entry which is preliminary data.</text>
</comment>
<keyword evidence="2" id="KW-1185">Reference proteome</keyword>
<accession>A0ABS7GRX1</accession>
<evidence type="ECO:0000313" key="1">
    <source>
        <dbReference type="EMBL" id="MBW9052668.1"/>
    </source>
</evidence>
<dbReference type="Proteomes" id="UP000717752">
    <property type="component" value="Unassembled WGS sequence"/>
</dbReference>
<gene>
    <name evidence="1" type="ORF">JNB85_09610</name>
</gene>
<protein>
    <recommendedName>
        <fullName evidence="3">Transcriptional regulator</fullName>
    </recommendedName>
</protein>
<dbReference type="Gene3D" id="1.10.260.40">
    <property type="entry name" value="lambda repressor-like DNA-binding domains"/>
    <property type="match status" value="1"/>
</dbReference>
<sequence length="110" mass="11687">MITSQQLRAARALLHWEQKDLAEAARVSLPLIKELEVAAGQLKAEARAIDAIVNAIQSAGVSFLDGNYSSPGGPGVRFSQPAGTSLDTTEDETIQYREFYENDAPPGAGG</sequence>
<evidence type="ECO:0008006" key="3">
    <source>
        <dbReference type="Google" id="ProtNLM"/>
    </source>
</evidence>
<name>A0ABS7GRX1_9HYPH</name>
<evidence type="ECO:0000313" key="2">
    <source>
        <dbReference type="Proteomes" id="UP000717752"/>
    </source>
</evidence>